<dbReference type="Gene3D" id="3.30.70.270">
    <property type="match status" value="1"/>
</dbReference>
<dbReference type="GO" id="GO:0005886">
    <property type="term" value="C:plasma membrane"/>
    <property type="evidence" value="ECO:0007669"/>
    <property type="project" value="TreeGrafter"/>
</dbReference>
<dbReference type="PANTHER" id="PTHR45138">
    <property type="entry name" value="REGULATORY COMPONENTS OF SENSORY TRANSDUCTION SYSTEM"/>
    <property type="match status" value="1"/>
</dbReference>
<dbReference type="GO" id="GO:0052621">
    <property type="term" value="F:diguanylate cyclase activity"/>
    <property type="evidence" value="ECO:0007669"/>
    <property type="project" value="UniProtKB-EC"/>
</dbReference>
<dbReference type="FunFam" id="3.30.70.270:FF:000001">
    <property type="entry name" value="Diguanylate cyclase domain protein"/>
    <property type="match status" value="1"/>
</dbReference>
<dbReference type="EMBL" id="SSOD01000024">
    <property type="protein sequence ID" value="THF55374.1"/>
    <property type="molecule type" value="Genomic_DNA"/>
</dbReference>
<dbReference type="Pfam" id="PF00990">
    <property type="entry name" value="GGDEF"/>
    <property type="match status" value="1"/>
</dbReference>
<evidence type="ECO:0000256" key="1">
    <source>
        <dbReference type="ARBA" id="ARBA00012528"/>
    </source>
</evidence>
<gene>
    <name evidence="5" type="ORF">E6O51_20775</name>
</gene>
<feature type="transmembrane region" description="Helical" evidence="3">
    <location>
        <begin position="25"/>
        <end position="44"/>
    </location>
</feature>
<dbReference type="InterPro" id="IPR000160">
    <property type="entry name" value="GGDEF_dom"/>
</dbReference>
<keyword evidence="6" id="KW-1185">Reference proteome</keyword>
<dbReference type="EC" id="2.7.7.65" evidence="1"/>
<dbReference type="SUPFAM" id="SSF55073">
    <property type="entry name" value="Nucleotide cyclase"/>
    <property type="match status" value="1"/>
</dbReference>
<dbReference type="Proteomes" id="UP000307956">
    <property type="component" value="Unassembled WGS sequence"/>
</dbReference>
<name>A0A4S4A966_9RHOO</name>
<evidence type="ECO:0000313" key="6">
    <source>
        <dbReference type="Proteomes" id="UP000307956"/>
    </source>
</evidence>
<feature type="transmembrane region" description="Helical" evidence="3">
    <location>
        <begin position="139"/>
        <end position="158"/>
    </location>
</feature>
<evidence type="ECO:0000256" key="3">
    <source>
        <dbReference type="SAM" id="Phobius"/>
    </source>
</evidence>
<comment type="caution">
    <text evidence="5">The sequence shown here is derived from an EMBL/GenBank/DDBJ whole genome shotgun (WGS) entry which is preliminary data.</text>
</comment>
<dbReference type="SMART" id="SM00267">
    <property type="entry name" value="GGDEF"/>
    <property type="match status" value="1"/>
</dbReference>
<comment type="catalytic activity">
    <reaction evidence="2">
        <text>2 GTP = 3',3'-c-di-GMP + 2 diphosphate</text>
        <dbReference type="Rhea" id="RHEA:24898"/>
        <dbReference type="ChEBI" id="CHEBI:33019"/>
        <dbReference type="ChEBI" id="CHEBI:37565"/>
        <dbReference type="ChEBI" id="CHEBI:58805"/>
        <dbReference type="EC" id="2.7.7.65"/>
    </reaction>
</comment>
<dbReference type="GO" id="GO:0043709">
    <property type="term" value="P:cell adhesion involved in single-species biofilm formation"/>
    <property type="evidence" value="ECO:0007669"/>
    <property type="project" value="TreeGrafter"/>
</dbReference>
<reference evidence="5 6" key="1">
    <citation type="submission" date="2019-04" db="EMBL/GenBank/DDBJ databases">
        <title>Azoarcus rhizosphaerae sp. nov. isolated from rhizosphere of Ficus religiosa.</title>
        <authorList>
            <person name="Lin S.-Y."/>
            <person name="Hameed A."/>
            <person name="Hsu Y.-H."/>
            <person name="Young C.-C."/>
        </authorList>
    </citation>
    <scope>NUCLEOTIDE SEQUENCE [LARGE SCALE GENOMIC DNA]</scope>
    <source>
        <strain evidence="5 6">CC-YHH848</strain>
    </source>
</reference>
<accession>A0A4S4A966</accession>
<organism evidence="5 6">
    <name type="scientific">Pseudothauera rhizosphaerae</name>
    <dbReference type="NCBI Taxonomy" id="2565932"/>
    <lineage>
        <taxon>Bacteria</taxon>
        <taxon>Pseudomonadati</taxon>
        <taxon>Pseudomonadota</taxon>
        <taxon>Betaproteobacteria</taxon>
        <taxon>Rhodocyclales</taxon>
        <taxon>Zoogloeaceae</taxon>
        <taxon>Pseudothauera</taxon>
    </lineage>
</organism>
<keyword evidence="3" id="KW-0812">Transmembrane</keyword>
<dbReference type="InterPro" id="IPR029787">
    <property type="entry name" value="Nucleotide_cyclase"/>
</dbReference>
<dbReference type="InterPro" id="IPR050469">
    <property type="entry name" value="Diguanylate_Cyclase"/>
</dbReference>
<evidence type="ECO:0000259" key="4">
    <source>
        <dbReference type="PROSITE" id="PS50887"/>
    </source>
</evidence>
<feature type="transmembrane region" description="Helical" evidence="3">
    <location>
        <begin position="164"/>
        <end position="182"/>
    </location>
</feature>
<dbReference type="GO" id="GO:1902201">
    <property type="term" value="P:negative regulation of bacterial-type flagellum-dependent cell motility"/>
    <property type="evidence" value="ECO:0007669"/>
    <property type="project" value="TreeGrafter"/>
</dbReference>
<dbReference type="PROSITE" id="PS50887">
    <property type="entry name" value="GGDEF"/>
    <property type="match status" value="1"/>
</dbReference>
<dbReference type="AlphaFoldDB" id="A0A4S4A966"/>
<keyword evidence="3" id="KW-0472">Membrane</keyword>
<dbReference type="InterPro" id="IPR043128">
    <property type="entry name" value="Rev_trsase/Diguanyl_cyclase"/>
</dbReference>
<feature type="transmembrane region" description="Helical" evidence="3">
    <location>
        <begin position="89"/>
        <end position="109"/>
    </location>
</feature>
<sequence>MTSPPVNDEHRIDAALFRHLVDRSAIPLVGSGAASLLVGASLAGTAHQTLAFAWVAAVFLVIAIRVWLVRRCQARIARDGYRAAEAHRFAATTGLSGLIWGCAGLGVLNNASPESLVVIITSIQAMTMGGALTLAAFPVAFYAFSLPAMVPLIGALALKGDTTGTVLAIFSSIMFVLIARVAKEFNGSLRNAWQMTFERTDLLEALQQSHDRQANLANTDGLTGIANRRRFDDLLEREAVRLQRTGEPLSLLLMDVDHFKAYNDTYGHLAGDECLKRVAEVFQAMLSRRSDLAARYGGEEFAAILTETDHRGALQVAEQIRTGVEALGIAHRSAATAPHVTVSLGVVTLDGREPKTPAQAIALADRELYRAKREGRNRIAAWSGSGDIAETA</sequence>
<feature type="transmembrane region" description="Helical" evidence="3">
    <location>
        <begin position="50"/>
        <end position="68"/>
    </location>
</feature>
<dbReference type="NCBIfam" id="TIGR00254">
    <property type="entry name" value="GGDEF"/>
    <property type="match status" value="1"/>
</dbReference>
<dbReference type="CDD" id="cd01949">
    <property type="entry name" value="GGDEF"/>
    <property type="match status" value="1"/>
</dbReference>
<feature type="domain" description="GGDEF" evidence="4">
    <location>
        <begin position="247"/>
        <end position="384"/>
    </location>
</feature>
<keyword evidence="3" id="KW-1133">Transmembrane helix</keyword>
<evidence type="ECO:0000256" key="2">
    <source>
        <dbReference type="ARBA" id="ARBA00034247"/>
    </source>
</evidence>
<dbReference type="PANTHER" id="PTHR45138:SF9">
    <property type="entry name" value="DIGUANYLATE CYCLASE DGCM-RELATED"/>
    <property type="match status" value="1"/>
</dbReference>
<dbReference type="OrthoDB" id="9813903at2"/>
<evidence type="ECO:0000313" key="5">
    <source>
        <dbReference type="EMBL" id="THF55374.1"/>
    </source>
</evidence>
<proteinExistence type="predicted"/>
<protein>
    <recommendedName>
        <fullName evidence="1">diguanylate cyclase</fullName>
        <ecNumber evidence="1">2.7.7.65</ecNumber>
    </recommendedName>
</protein>